<protein>
    <submittedName>
        <fullName evidence="4">Alpha,alpha-trehalase</fullName>
    </submittedName>
</protein>
<dbReference type="PANTHER" id="PTHR23403">
    <property type="entry name" value="TREHALASE"/>
    <property type="match status" value="1"/>
</dbReference>
<reference evidence="4 5" key="1">
    <citation type="submission" date="2019-02" db="EMBL/GenBank/DDBJ databases">
        <title>Genomic Encyclopedia of Archaeal and Bacterial Type Strains, Phase II (KMG-II): from individual species to whole genera.</title>
        <authorList>
            <person name="Goeker M."/>
        </authorList>
    </citation>
    <scope>NUCLEOTIDE SEQUENCE [LARGE SCALE GENOMIC DNA]</scope>
    <source>
        <strain evidence="4 5">DSM 18101</strain>
    </source>
</reference>
<evidence type="ECO:0000313" key="4">
    <source>
        <dbReference type="EMBL" id="RZU40060.1"/>
    </source>
</evidence>
<evidence type="ECO:0000256" key="2">
    <source>
        <dbReference type="ARBA" id="ARBA00023295"/>
    </source>
</evidence>
<dbReference type="Pfam" id="PF01204">
    <property type="entry name" value="Trehalase"/>
    <property type="match status" value="1"/>
</dbReference>
<dbReference type="RefSeq" id="WP_130418181.1">
    <property type="nucleotide sequence ID" value="NZ_SHKW01000001.1"/>
</dbReference>
<dbReference type="InterPro" id="IPR008928">
    <property type="entry name" value="6-hairpin_glycosidase_sf"/>
</dbReference>
<comment type="caution">
    <text evidence="4">The sequence shown here is derived from an EMBL/GenBank/DDBJ whole genome shotgun (WGS) entry which is preliminary data.</text>
</comment>
<evidence type="ECO:0000313" key="5">
    <source>
        <dbReference type="Proteomes" id="UP000292958"/>
    </source>
</evidence>
<dbReference type="InterPro" id="IPR018232">
    <property type="entry name" value="Glyco_hydro_37_CS"/>
</dbReference>
<keyword evidence="2" id="KW-0326">Glycosidase</keyword>
<dbReference type="EMBL" id="SHKW01000001">
    <property type="protein sequence ID" value="RZU40060.1"/>
    <property type="molecule type" value="Genomic_DNA"/>
</dbReference>
<dbReference type="PROSITE" id="PS00927">
    <property type="entry name" value="TREHALASE_1"/>
    <property type="match status" value="1"/>
</dbReference>
<accession>A0A4Q7YRE7</accession>
<dbReference type="SUPFAM" id="SSF48208">
    <property type="entry name" value="Six-hairpin glycosidases"/>
    <property type="match status" value="1"/>
</dbReference>
<dbReference type="PANTHER" id="PTHR23403:SF6">
    <property type="entry name" value="CYTOSOLIC NEUTRAL TREHALASE-RELATED"/>
    <property type="match status" value="1"/>
</dbReference>
<dbReference type="Proteomes" id="UP000292958">
    <property type="component" value="Unassembled WGS sequence"/>
</dbReference>
<dbReference type="InterPro" id="IPR001661">
    <property type="entry name" value="Glyco_hydro_37"/>
</dbReference>
<sequence>MKQLLRLPLILFLLSPFFMDVAVQAQSAGPSAADKAKILSYIHTGWNTLSRSMSSCTSVVDPKVTTTPVLYLPAGMAIPSSVAAMQQQCRVEVRNLPHKITHMGDVTAADVKDEGLLYLPNPYVVPGGRFNEMYGWDSYFILLGLVADRRTDLARGMIENFFFEIENYGSILNANRTYHLTRSQPPFLTSMIREVYEHPAGHPVSAAWLARAYDYAKRDYNVWITEPHLAGDTSLARYFDVGAGPVPEMADDSTYYPDVIRWLLSHPSVHTDYLIDAPDDPTPAQAAELAKTSCDISASKVCAAAHVDGHRLTASFYRGDRAMRESGFDPSFRFGPFSGSTQDYAPVCLNSLLYKYERDMAHFATLLHRPAEAAEWTRRATARKAAINKYLWNAKTGMFYDYDFVNDRPSPYNYITAFYPLWAGLASPAQAAALRLHLPLMERSGGIAMSDFDSGTQWDLPYGWAPTTWLTVKGFSQYGFTADATRIANKFSGTILDNFLHDGTIREKYNVVSGSANVDIATGYKSNVVGFGWTNGVYLEMNNLLAQAARRRAAASMYRDYDSDSDVYQLRIDGTSRSARHAEIHRSSFSRNVPFPAHTGVNRTRTAYPFQASGTSPEIALPQ</sequence>
<dbReference type="PRINTS" id="PR00744">
    <property type="entry name" value="GLHYDRLASE37"/>
</dbReference>
<keyword evidence="3" id="KW-0732">Signal</keyword>
<proteinExistence type="predicted"/>
<gene>
    <name evidence="4" type="ORF">BDD14_1483</name>
</gene>
<evidence type="ECO:0000256" key="1">
    <source>
        <dbReference type="ARBA" id="ARBA00022801"/>
    </source>
</evidence>
<dbReference type="PROSITE" id="PS00928">
    <property type="entry name" value="TREHALASE_2"/>
    <property type="match status" value="1"/>
</dbReference>
<dbReference type="InterPro" id="IPR012341">
    <property type="entry name" value="6hp_glycosidase-like_sf"/>
</dbReference>
<evidence type="ECO:0000256" key="3">
    <source>
        <dbReference type="SAM" id="SignalP"/>
    </source>
</evidence>
<organism evidence="4 5">
    <name type="scientific">Edaphobacter modestus</name>
    <dbReference type="NCBI Taxonomy" id="388466"/>
    <lineage>
        <taxon>Bacteria</taxon>
        <taxon>Pseudomonadati</taxon>
        <taxon>Acidobacteriota</taxon>
        <taxon>Terriglobia</taxon>
        <taxon>Terriglobales</taxon>
        <taxon>Acidobacteriaceae</taxon>
        <taxon>Edaphobacter</taxon>
    </lineage>
</organism>
<keyword evidence="5" id="KW-1185">Reference proteome</keyword>
<keyword evidence="1" id="KW-0378">Hydrolase</keyword>
<dbReference type="AlphaFoldDB" id="A0A4Q7YRE7"/>
<feature type="signal peptide" evidence="3">
    <location>
        <begin position="1"/>
        <end position="27"/>
    </location>
</feature>
<feature type="chain" id="PRO_5020347670" evidence="3">
    <location>
        <begin position="28"/>
        <end position="623"/>
    </location>
</feature>
<dbReference type="GO" id="GO:0004555">
    <property type="term" value="F:alpha,alpha-trehalase activity"/>
    <property type="evidence" value="ECO:0007669"/>
    <property type="project" value="InterPro"/>
</dbReference>
<name>A0A4Q7YRE7_9BACT</name>
<dbReference type="OrthoDB" id="106887at2"/>
<dbReference type="GO" id="GO:0005993">
    <property type="term" value="P:trehalose catabolic process"/>
    <property type="evidence" value="ECO:0007669"/>
    <property type="project" value="TreeGrafter"/>
</dbReference>
<dbReference type="Gene3D" id="1.50.10.10">
    <property type="match status" value="1"/>
</dbReference>